<comment type="caution">
    <text evidence="2">The sequence shown here is derived from an EMBL/GenBank/DDBJ whole genome shotgun (WGS) entry which is preliminary data.</text>
</comment>
<dbReference type="Proteomes" id="UP000735302">
    <property type="component" value="Unassembled WGS sequence"/>
</dbReference>
<dbReference type="AlphaFoldDB" id="A0AAV4BFR0"/>
<feature type="domain" description="Reverse transcriptase" evidence="1">
    <location>
        <begin position="66"/>
        <end position="190"/>
    </location>
</feature>
<name>A0AAV4BFR0_9GAST</name>
<proteinExistence type="predicted"/>
<dbReference type="EMBL" id="BLXT01005065">
    <property type="protein sequence ID" value="GFO19390.1"/>
    <property type="molecule type" value="Genomic_DNA"/>
</dbReference>
<dbReference type="InterPro" id="IPR000477">
    <property type="entry name" value="RT_dom"/>
</dbReference>
<organism evidence="2 3">
    <name type="scientific">Plakobranchus ocellatus</name>
    <dbReference type="NCBI Taxonomy" id="259542"/>
    <lineage>
        <taxon>Eukaryota</taxon>
        <taxon>Metazoa</taxon>
        <taxon>Spiralia</taxon>
        <taxon>Lophotrochozoa</taxon>
        <taxon>Mollusca</taxon>
        <taxon>Gastropoda</taxon>
        <taxon>Heterobranchia</taxon>
        <taxon>Euthyneura</taxon>
        <taxon>Panpulmonata</taxon>
        <taxon>Sacoglossa</taxon>
        <taxon>Placobranchoidea</taxon>
        <taxon>Plakobranchidae</taxon>
        <taxon>Plakobranchus</taxon>
    </lineage>
</organism>
<evidence type="ECO:0000313" key="2">
    <source>
        <dbReference type="EMBL" id="GFO19390.1"/>
    </source>
</evidence>
<dbReference type="Pfam" id="PF00078">
    <property type="entry name" value="RVT_1"/>
    <property type="match status" value="1"/>
</dbReference>
<evidence type="ECO:0000259" key="1">
    <source>
        <dbReference type="Pfam" id="PF00078"/>
    </source>
</evidence>
<protein>
    <submittedName>
        <fullName evidence="2">Very-long-chain enoyl-coa reductase</fullName>
    </submittedName>
</protein>
<reference evidence="2 3" key="1">
    <citation type="journal article" date="2021" name="Elife">
        <title>Chloroplast acquisition without the gene transfer in kleptoplastic sea slugs, Plakobranchus ocellatus.</title>
        <authorList>
            <person name="Maeda T."/>
            <person name="Takahashi S."/>
            <person name="Yoshida T."/>
            <person name="Shimamura S."/>
            <person name="Takaki Y."/>
            <person name="Nagai Y."/>
            <person name="Toyoda A."/>
            <person name="Suzuki Y."/>
            <person name="Arimoto A."/>
            <person name="Ishii H."/>
            <person name="Satoh N."/>
            <person name="Nishiyama T."/>
            <person name="Hasebe M."/>
            <person name="Maruyama T."/>
            <person name="Minagawa J."/>
            <person name="Obokata J."/>
            <person name="Shigenobu S."/>
        </authorList>
    </citation>
    <scope>NUCLEOTIDE SEQUENCE [LARGE SCALE GENOMIC DNA]</scope>
</reference>
<sequence>MVKAHVDQNMQNWRVEELKCGCQSRPRAGSSDLAALAVFLISATRAFHFGRSSAMRRRVSRPRVEKYVSNSQSGFRPNRSTSDVVWAHRWITAKVLNATEVKVNITGINMSAAFDTINRTKLLEILRDIIDEDELRIIRFLLSETTIDVKINGANDPMPFTTNIGTLQVDSLSPVLFIVYLEHALRDIRPVQKRQTRTSSCRNNIRRRH</sequence>
<dbReference type="PANTHER" id="PTHR47027:SF20">
    <property type="entry name" value="REVERSE TRANSCRIPTASE-LIKE PROTEIN WITH RNA-DIRECTED DNA POLYMERASE DOMAIN"/>
    <property type="match status" value="1"/>
</dbReference>
<dbReference type="PANTHER" id="PTHR47027">
    <property type="entry name" value="REVERSE TRANSCRIPTASE DOMAIN-CONTAINING PROTEIN"/>
    <property type="match status" value="1"/>
</dbReference>
<accession>A0AAV4BFR0</accession>
<evidence type="ECO:0000313" key="3">
    <source>
        <dbReference type="Proteomes" id="UP000735302"/>
    </source>
</evidence>
<gene>
    <name evidence="2" type="ORF">PoB_004589500</name>
</gene>
<keyword evidence="3" id="KW-1185">Reference proteome</keyword>